<proteinExistence type="predicted"/>
<evidence type="ECO:0000256" key="1">
    <source>
        <dbReference type="SAM" id="MobiDB-lite"/>
    </source>
</evidence>
<accession>A0AA48HZW5</accession>
<evidence type="ECO:0000259" key="2">
    <source>
        <dbReference type="PROSITE" id="PS50179"/>
    </source>
</evidence>
<feature type="compositionally biased region" description="Polar residues" evidence="1">
    <location>
        <begin position="639"/>
        <end position="649"/>
    </location>
</feature>
<feature type="region of interest" description="Disordered" evidence="1">
    <location>
        <begin position="416"/>
        <end position="464"/>
    </location>
</feature>
<dbReference type="Gene3D" id="1.25.40.90">
    <property type="match status" value="1"/>
</dbReference>
<dbReference type="GO" id="GO:0043130">
    <property type="term" value="F:ubiquitin binding"/>
    <property type="evidence" value="ECO:0007669"/>
    <property type="project" value="InterPro"/>
</dbReference>
<evidence type="ECO:0000313" key="4">
    <source>
        <dbReference type="Proteomes" id="UP001233271"/>
    </source>
</evidence>
<feature type="domain" description="VHS" evidence="2">
    <location>
        <begin position="267"/>
        <end position="384"/>
    </location>
</feature>
<dbReference type="GO" id="GO:0051666">
    <property type="term" value="P:actin cortical patch localization"/>
    <property type="evidence" value="ECO:0007669"/>
    <property type="project" value="TreeGrafter"/>
</dbReference>
<dbReference type="GO" id="GO:0007034">
    <property type="term" value="P:vacuolar transport"/>
    <property type="evidence" value="ECO:0007669"/>
    <property type="project" value="UniProtKB-ARBA"/>
</dbReference>
<dbReference type="PROSITE" id="PS50179">
    <property type="entry name" value="VHS"/>
    <property type="match status" value="1"/>
</dbReference>
<dbReference type="Proteomes" id="UP001233271">
    <property type="component" value="Chromosome 1"/>
</dbReference>
<dbReference type="InterPro" id="IPR008942">
    <property type="entry name" value="ENTH_VHS"/>
</dbReference>
<name>A0AA48HZW5_9TREE</name>
<feature type="compositionally biased region" description="Polar residues" evidence="1">
    <location>
        <begin position="696"/>
        <end position="706"/>
    </location>
</feature>
<dbReference type="KEGG" id="ccac:CcaHIS019_0112440"/>
<dbReference type="GO" id="GO:0007015">
    <property type="term" value="P:actin filament organization"/>
    <property type="evidence" value="ECO:0007669"/>
    <property type="project" value="InterPro"/>
</dbReference>
<feature type="region of interest" description="Disordered" evidence="1">
    <location>
        <begin position="674"/>
        <end position="816"/>
    </location>
</feature>
<dbReference type="InterPro" id="IPR002014">
    <property type="entry name" value="VHS_dom"/>
</dbReference>
<feature type="region of interest" description="Disordered" evidence="1">
    <location>
        <begin position="1"/>
        <end position="219"/>
    </location>
</feature>
<feature type="compositionally biased region" description="Polar residues" evidence="1">
    <location>
        <begin position="189"/>
        <end position="203"/>
    </location>
</feature>
<gene>
    <name evidence="3" type="ORF">CcaverHIS019_0112440</name>
</gene>
<feature type="compositionally biased region" description="Polar residues" evidence="1">
    <location>
        <begin position="623"/>
        <end position="632"/>
    </location>
</feature>
<dbReference type="GO" id="GO:0030479">
    <property type="term" value="C:actin cortical patch"/>
    <property type="evidence" value="ECO:0007669"/>
    <property type="project" value="TreeGrafter"/>
</dbReference>
<feature type="region of interest" description="Disordered" evidence="1">
    <location>
        <begin position="601"/>
        <end position="661"/>
    </location>
</feature>
<feature type="compositionally biased region" description="Low complexity" evidence="1">
    <location>
        <begin position="209"/>
        <end position="219"/>
    </location>
</feature>
<evidence type="ECO:0000313" key="3">
    <source>
        <dbReference type="EMBL" id="BEI88526.1"/>
    </source>
</evidence>
<feature type="compositionally biased region" description="Polar residues" evidence="1">
    <location>
        <begin position="79"/>
        <end position="93"/>
    </location>
</feature>
<organism evidence="3 4">
    <name type="scientific">Cutaneotrichosporon cavernicola</name>
    <dbReference type="NCBI Taxonomy" id="279322"/>
    <lineage>
        <taxon>Eukaryota</taxon>
        <taxon>Fungi</taxon>
        <taxon>Dikarya</taxon>
        <taxon>Basidiomycota</taxon>
        <taxon>Agaricomycotina</taxon>
        <taxon>Tremellomycetes</taxon>
        <taxon>Trichosporonales</taxon>
        <taxon>Trichosporonaceae</taxon>
        <taxon>Cutaneotrichosporon</taxon>
    </lineage>
</organism>
<feature type="compositionally biased region" description="Low complexity" evidence="1">
    <location>
        <begin position="679"/>
        <end position="688"/>
    </location>
</feature>
<feature type="compositionally biased region" description="Basic residues" evidence="1">
    <location>
        <begin position="779"/>
        <end position="788"/>
    </location>
</feature>
<dbReference type="GO" id="GO:0035091">
    <property type="term" value="F:phosphatidylinositol binding"/>
    <property type="evidence" value="ECO:0007669"/>
    <property type="project" value="InterPro"/>
</dbReference>
<feature type="compositionally biased region" description="Low complexity" evidence="1">
    <location>
        <begin position="453"/>
        <end position="464"/>
    </location>
</feature>
<feature type="compositionally biased region" description="Low complexity" evidence="1">
    <location>
        <begin position="31"/>
        <end position="44"/>
    </location>
</feature>
<dbReference type="GeneID" id="85492397"/>
<reference evidence="3" key="1">
    <citation type="journal article" date="2023" name="BMC Genomics">
        <title>Chromosome-level genome assemblies of Cutaneotrichosporon spp. (Trichosporonales, Basidiomycota) reveal imbalanced evolution between nucleotide sequences and chromosome synteny.</title>
        <authorList>
            <person name="Kobayashi Y."/>
            <person name="Kayamori A."/>
            <person name="Aoki K."/>
            <person name="Shiwa Y."/>
            <person name="Matsutani M."/>
            <person name="Fujita N."/>
            <person name="Sugita T."/>
            <person name="Iwasaki W."/>
            <person name="Tanaka N."/>
            <person name="Takashima M."/>
        </authorList>
    </citation>
    <scope>NUCLEOTIDE SEQUENCE</scope>
    <source>
        <strain evidence="3">HIS019</strain>
    </source>
</reference>
<feature type="region of interest" description="Disordered" evidence="1">
    <location>
        <begin position="838"/>
        <end position="873"/>
    </location>
</feature>
<dbReference type="AlphaFoldDB" id="A0AA48HZW5"/>
<feature type="compositionally biased region" description="Basic and acidic residues" evidence="1">
    <location>
        <begin position="108"/>
        <end position="119"/>
    </location>
</feature>
<dbReference type="EMBL" id="AP028212">
    <property type="protein sequence ID" value="BEI88526.1"/>
    <property type="molecule type" value="Genomic_DNA"/>
</dbReference>
<dbReference type="PANTHER" id="PTHR47789">
    <property type="entry name" value="LAS SEVENTEEN-BINDING PROTEIN 5"/>
    <property type="match status" value="1"/>
</dbReference>
<dbReference type="GO" id="GO:0006897">
    <property type="term" value="P:endocytosis"/>
    <property type="evidence" value="ECO:0007669"/>
    <property type="project" value="InterPro"/>
</dbReference>
<dbReference type="PANTHER" id="PTHR47789:SF2">
    <property type="entry name" value="VHS DOMAIN-CONTAINING PROTEIN"/>
    <property type="match status" value="1"/>
</dbReference>
<dbReference type="InterPro" id="IPR045007">
    <property type="entry name" value="LSB5"/>
</dbReference>
<protein>
    <recommendedName>
        <fullName evidence="2">VHS domain-containing protein</fullName>
    </recommendedName>
</protein>
<dbReference type="RefSeq" id="XP_060453792.1">
    <property type="nucleotide sequence ID" value="XM_060596839.1"/>
</dbReference>
<feature type="compositionally biased region" description="Polar residues" evidence="1">
    <location>
        <begin position="720"/>
        <end position="741"/>
    </location>
</feature>
<sequence length="873" mass="94753">MSQNSLHNVPAVPPPPPGAGHVTELDPYVTSRSRGYSSASQSGRGSDHEGGGGALGTANGPGHLGGMLNKPRDAMQPSPLAQSYLSDLNQSYLSDLGKPQPALPEPPQPKKEVPEAPKPKKEKQRFWKLGGDRKSKDAKEAKNKDVNVAVLERVPSPLMAPPPPLHTSMDNVKRPSAEDFNDGSIRSLPPQSLHGNSNPQPVSSAPVAHSGHGHSSSIGHGFEDHHLRAHGININLRMKRDADHDGDDVATQIRKLCGSRGTTFQDVLDLCDKVNGSEHSQEIGREATRCIYKMFKIGNDRERRMAARVWLITMNNIGTPDYHRQATNRKLLGSIERILKRNTVPQPSSATCKRVMEIVSGVTYDYHANSSCENLLDLWNNVKRPEDPEFGTKLPNDYLPLASDPLSARNERTEFPNPVITSIGPGQRSPLPSPAPSLVSRPPSEPLSRGMHSVRGPGSSPPQVGVPYSALPDHDVDIRRLLDECSSAFATATKLHEACVFTSPEEFDTNSALHDLHRKAVRKFDSLNSQMAWAESQAEKSRRTANSVPRAEQITLATPEESAMGVLLQAHGKLAESLTEYGDLQNRSIEELEIRLVQERSKTDTRRDYTQQRDMLMAPNEGMATSSRSPSPSHAIKPQQENGRSPRTTDSGHGHSSHGSHVVNLTAPVVSHSLEPVRSRSPSPGHGLPLPPKIATGQSPPRSGSPQGRAARVPGPRPQPTSGTQQFRSVNSNPNLVSSGIETHGTRLLPRRGDSGSSGDDPIINGNAAIDGDDFAPRPSRKALGKRRAVVDNDNDFDPNDLFMEPKQTMDATTDDTVTKPEVKYVYDAWEEANREKKKMAEEAASAAKNLPPTPTMRSPATPAISAPIVSAR</sequence>
<feature type="compositionally biased region" description="Basic and acidic residues" evidence="1">
    <location>
        <begin position="130"/>
        <end position="145"/>
    </location>
</feature>
<feature type="compositionally biased region" description="Basic and acidic residues" evidence="1">
    <location>
        <begin position="601"/>
        <end position="611"/>
    </location>
</feature>
<keyword evidence="4" id="KW-1185">Reference proteome</keyword>